<reference evidence="3" key="1">
    <citation type="submission" date="2013-04" db="EMBL/GenBank/DDBJ databases">
        <title>An insight into the transcriptome of the digestive tract of the blood sucking bug, Rhodnius prolixus.</title>
        <authorList>
            <person name="Ribeiro J.M.C."/>
            <person name="Genta F.A."/>
            <person name="Sorgine M.H.F."/>
            <person name="Paiva-Silva G.O."/>
            <person name="Majerowicz D."/>
            <person name="Medeiros M."/>
            <person name="Koerich L."/>
            <person name="Terra W.R."/>
            <person name="Ferreira C."/>
            <person name="Pimentel A.C."/>
            <person name="Bisch P.M."/>
            <person name="Diniz M.M.P."/>
            <person name="Nascimento R."/>
            <person name="Salmon D."/>
            <person name="Silber A.M."/>
            <person name="Alves M."/>
            <person name="Oliveira M.F."/>
            <person name="Gondim K.C."/>
            <person name="Silva Neto M.A.C."/>
            <person name="Atella G.C."/>
            <person name="Araujo H."/>
            <person name="Dias F.S."/>
            <person name="Polycarpo C.R."/>
            <person name="Fampa P."/>
            <person name="Melo A.C."/>
            <person name="Tanaka A.S."/>
            <person name="Balczun C."/>
            <person name="Oliveira J.H.M."/>
            <person name="Goncalves R."/>
            <person name="Lazoski C."/>
            <person name="Pereira M.A."/>
            <person name="Rivera-Pomar R."/>
            <person name="Diambra L."/>
            <person name="Schaub G.A."/>
            <person name="Garcia E.S."/>
            <person name="Azambuja P."/>
            <person name="Braz G.R.C."/>
            <person name="Oliveira P.L."/>
        </authorList>
    </citation>
    <scope>NUCLEOTIDE SEQUENCE</scope>
</reference>
<evidence type="ECO:0000256" key="2">
    <source>
        <dbReference type="ARBA" id="ARBA00022737"/>
    </source>
</evidence>
<dbReference type="InterPro" id="IPR015943">
    <property type="entry name" value="WD40/YVTN_repeat-like_dom_sf"/>
</dbReference>
<dbReference type="OMA" id="PCFNLHT"/>
<evidence type="ECO:0000313" key="3">
    <source>
        <dbReference type="EMBL" id="JAA76169.1"/>
    </source>
</evidence>
<name>R4G3V3_RHOPR</name>
<dbReference type="EMBL" id="GAHY01001341">
    <property type="protein sequence ID" value="JAA76169.1"/>
    <property type="molecule type" value="mRNA"/>
</dbReference>
<dbReference type="PANTHER" id="PTHR19854:SF1">
    <property type="entry name" value="GUANINE NUCLEOTIDE-BINDING PROTEIN SUBUNIT BETA-LIKE PROTEIN 1"/>
    <property type="match status" value="1"/>
</dbReference>
<dbReference type="PANTHER" id="PTHR19854">
    <property type="entry name" value="TRANSDUCIN BETA-LIKE 3"/>
    <property type="match status" value="1"/>
</dbReference>
<accession>R4G3V3</accession>
<evidence type="ECO:0000313" key="5">
    <source>
        <dbReference type="Proteomes" id="UP000015103"/>
    </source>
</evidence>
<dbReference type="EnsemblMetazoa" id="RPRC012393-RA">
    <property type="protein sequence ID" value="RPRC012393-PA"/>
    <property type="gene ID" value="RPRC012393"/>
</dbReference>
<organism evidence="3">
    <name type="scientific">Rhodnius prolixus</name>
    <name type="common">Triatomid bug</name>
    <dbReference type="NCBI Taxonomy" id="13249"/>
    <lineage>
        <taxon>Eukaryota</taxon>
        <taxon>Metazoa</taxon>
        <taxon>Ecdysozoa</taxon>
        <taxon>Arthropoda</taxon>
        <taxon>Hexapoda</taxon>
        <taxon>Insecta</taxon>
        <taxon>Pterygota</taxon>
        <taxon>Neoptera</taxon>
        <taxon>Paraneoptera</taxon>
        <taxon>Hemiptera</taxon>
        <taxon>Heteroptera</taxon>
        <taxon>Panheteroptera</taxon>
        <taxon>Cimicomorpha</taxon>
        <taxon>Reduviidae</taxon>
        <taxon>Triatominae</taxon>
        <taxon>Rhodnius</taxon>
    </lineage>
</organism>
<protein>
    <recommendedName>
        <fullName evidence="6">Guanine nucleotide-binding protein subunit beta-like protein 1</fullName>
    </recommendedName>
</protein>
<dbReference type="AlphaFoldDB" id="R4G3V3"/>
<evidence type="ECO:0000256" key="1">
    <source>
        <dbReference type="ARBA" id="ARBA00022574"/>
    </source>
</evidence>
<dbReference type="VEuPathDB" id="VectorBase:RPRC012393"/>
<dbReference type="InParanoid" id="R4G3V3"/>
<keyword evidence="1" id="KW-0853">WD repeat</keyword>
<dbReference type="GeneID" id="141461315"/>
<dbReference type="InterPro" id="IPR036322">
    <property type="entry name" value="WD40_repeat_dom_sf"/>
</dbReference>
<sequence>MDLTEDAGLPEPIYIFKKNMAPVSCLYLCQKKEFELLYVGTEEGLVHIWNLKTKREQKTIKVADTACLAITQYNDNIITQEKGYGLKYWRVVNLEWLLLKEVQTDYYGFCKIIVFNDRIYCPFDNGGIRVYQGEDTKVVMKCDVDRSRGEVMCMKFLKNCRELLVAYESGILTMWSFEGENPKIECEKEFNDTPMCLDVCDLTEEGILGSSGECLKKISVKNDNITEVRSTVLKNPGISCVSIRQDGKLLVAGCWDGRIRYFSMKHLTLLVVLDHHFVGPIQCVMFSEKCLSSYSAHVLFAAGCDGRISLWDLYTKDKLRPK</sequence>
<proteinExistence type="evidence at transcript level"/>
<dbReference type="Gene3D" id="2.130.10.10">
    <property type="entry name" value="YVTN repeat-like/Quinoprotein amine dehydrogenase"/>
    <property type="match status" value="2"/>
</dbReference>
<dbReference type="HOGENOM" id="CLU_041940_2_1_1"/>
<dbReference type="InterPro" id="IPR001680">
    <property type="entry name" value="WD40_rpt"/>
</dbReference>
<dbReference type="SMART" id="SM00320">
    <property type="entry name" value="WD40"/>
    <property type="match status" value="4"/>
</dbReference>
<keyword evidence="5" id="KW-1185">Reference proteome</keyword>
<dbReference type="EMBL" id="ACPB03001920">
    <property type="status" value="NOT_ANNOTATED_CDS"/>
    <property type="molecule type" value="Genomic_DNA"/>
</dbReference>
<dbReference type="Proteomes" id="UP000015103">
    <property type="component" value="Unassembled WGS sequence"/>
</dbReference>
<dbReference type="eggNOG" id="KOG0322">
    <property type="taxonomic scope" value="Eukaryota"/>
</dbReference>
<evidence type="ECO:0008006" key="6">
    <source>
        <dbReference type="Google" id="ProtNLM"/>
    </source>
</evidence>
<dbReference type="STRING" id="13249.R4G3V3"/>
<dbReference type="SUPFAM" id="SSF50978">
    <property type="entry name" value="WD40 repeat-like"/>
    <property type="match status" value="1"/>
</dbReference>
<evidence type="ECO:0000313" key="4">
    <source>
        <dbReference type="EnsemblMetazoa" id="RPRC012393-PA"/>
    </source>
</evidence>
<dbReference type="RefSeq" id="XP_073998358.1">
    <property type="nucleotide sequence ID" value="XM_074142257.1"/>
</dbReference>
<keyword evidence="2" id="KW-0677">Repeat</keyword>
<reference evidence="5" key="2">
    <citation type="submission" date="2015-04" db="EMBL/GenBank/DDBJ databases">
        <authorList>
            <person name="Wilson R.K."/>
            <person name="Warren W."/>
            <person name="Dotson E."/>
            <person name="Oliveira P.L."/>
        </authorList>
    </citation>
    <scope>NUCLEOTIDE SEQUENCE</scope>
</reference>
<reference evidence="4" key="3">
    <citation type="submission" date="2015-05" db="UniProtKB">
        <authorList>
            <consortium name="EnsemblMetazoa"/>
        </authorList>
    </citation>
    <scope>IDENTIFICATION</scope>
</reference>
<dbReference type="Pfam" id="PF00400">
    <property type="entry name" value="WD40"/>
    <property type="match status" value="1"/>
</dbReference>
<dbReference type="FunCoup" id="R4G3V3">
    <property type="interactions" value="927"/>
</dbReference>